<evidence type="ECO:0000259" key="1">
    <source>
        <dbReference type="Pfam" id="PF22924"/>
    </source>
</evidence>
<dbReference type="InterPro" id="IPR046373">
    <property type="entry name" value="Acyl-CoA_Oxase/DH_mid-dom_sf"/>
</dbReference>
<evidence type="ECO:0000313" key="2">
    <source>
        <dbReference type="EMBL" id="KAF9875380.1"/>
    </source>
</evidence>
<dbReference type="GeneID" id="62162991"/>
<dbReference type="Gene3D" id="2.40.110.10">
    <property type="entry name" value="Butyryl-CoA Dehydrogenase, subunit A, domain 2"/>
    <property type="match status" value="1"/>
</dbReference>
<dbReference type="PANTHER" id="PTHR10909:SF382">
    <property type="entry name" value="ACYL-COENZYME A OXIDASE"/>
    <property type="match status" value="1"/>
</dbReference>
<dbReference type="OrthoDB" id="4809364at2759"/>
<dbReference type="RefSeq" id="XP_038744841.1">
    <property type="nucleotide sequence ID" value="XM_038889917.1"/>
</dbReference>
<dbReference type="Proteomes" id="UP000781932">
    <property type="component" value="Unassembled WGS sequence"/>
</dbReference>
<reference evidence="2" key="1">
    <citation type="submission" date="2020-03" db="EMBL/GenBank/DDBJ databases">
        <authorList>
            <person name="He L."/>
        </authorList>
    </citation>
    <scope>NUCLEOTIDE SEQUENCE</scope>
    <source>
        <strain evidence="2">CkLH20</strain>
    </source>
</reference>
<dbReference type="InterPro" id="IPR036250">
    <property type="entry name" value="AcylCo_DH-like_C"/>
</dbReference>
<reference evidence="2" key="2">
    <citation type="submission" date="2020-11" db="EMBL/GenBank/DDBJ databases">
        <title>Whole genome sequencing of Colletotrichum sp.</title>
        <authorList>
            <person name="Li H."/>
        </authorList>
    </citation>
    <scope>NUCLEOTIDE SEQUENCE</scope>
    <source>
        <strain evidence="2">CkLH20</strain>
    </source>
</reference>
<dbReference type="GO" id="GO:0003997">
    <property type="term" value="F:acyl-CoA oxidase activity"/>
    <property type="evidence" value="ECO:0007669"/>
    <property type="project" value="InterPro"/>
</dbReference>
<dbReference type="EMBL" id="JAATWM020000022">
    <property type="protein sequence ID" value="KAF9875380.1"/>
    <property type="molecule type" value="Genomic_DNA"/>
</dbReference>
<dbReference type="GO" id="GO:0005777">
    <property type="term" value="C:peroxisome"/>
    <property type="evidence" value="ECO:0007669"/>
    <property type="project" value="InterPro"/>
</dbReference>
<protein>
    <submittedName>
        <fullName evidence="2">Acyloxidase</fullName>
    </submittedName>
</protein>
<feature type="domain" description="Acyl-CoA oxidase C-alpha1" evidence="1">
    <location>
        <begin position="240"/>
        <end position="373"/>
    </location>
</feature>
<gene>
    <name evidence="2" type="ORF">CkaCkLH20_07200</name>
</gene>
<dbReference type="GO" id="GO:0033540">
    <property type="term" value="P:fatty acid beta-oxidation using acyl-CoA oxidase"/>
    <property type="evidence" value="ECO:0007669"/>
    <property type="project" value="TreeGrafter"/>
</dbReference>
<dbReference type="SUPFAM" id="SSF47203">
    <property type="entry name" value="Acyl-CoA dehydrogenase C-terminal domain-like"/>
    <property type="match status" value="1"/>
</dbReference>
<dbReference type="InterPro" id="IPR055060">
    <property type="entry name" value="ACOX_C_alpha1"/>
</dbReference>
<comment type="caution">
    <text evidence="2">The sequence shown here is derived from an EMBL/GenBank/DDBJ whole genome shotgun (WGS) entry which is preliminary data.</text>
</comment>
<sequence>MSIPKSILQHHLWDINKDSRHEATTSNIRLHYDRAKLICQESVIATRDPTVLTISSIHLNLCIGTIARFRGSQPHLTRILDDLIQFRVCGEFMLTEIGHGLDARNLETTATMLEDGSYVLNTPNFAAAKAMPPTTPLAGIPRVAVVFARLIVRNDDRGVKPFLVPINDEWEMHRGVTSRALPIRPGTKPLDHAITTFKDVRLGPGALLGSAAKAEDQRADFFDQIWRVSVGTIALSFASISSLKVSGCIAGLYSQKRRVAAGRGSETTAVINFSTQSRPVLKALAHSEVLEVYALWTVREFMDPEHSVDVRRGLAAAFKALVTRSSRTMTELVERCGWQGLFAHNQINELALSFQGNSIAEGDTLVLCIRLASEVLMGKYRLPEPTHQDSPLAKYERGLFQEATEKVQSLSGGHRGEGFNSGILPRCRGLVEAMGQRMAYEAAARVETVLPEVLDVFVMSCIREDPSWYTEHGELTRAQIWHDEEDAYRQLFPLLPKLIERSGAQDYIAAPMIEEEKLEKFTLGLATFGLDEDVISGSVRKRHSKL</sequence>
<dbReference type="GO" id="GO:0005504">
    <property type="term" value="F:fatty acid binding"/>
    <property type="evidence" value="ECO:0007669"/>
    <property type="project" value="TreeGrafter"/>
</dbReference>
<dbReference type="GO" id="GO:0071949">
    <property type="term" value="F:FAD binding"/>
    <property type="evidence" value="ECO:0007669"/>
    <property type="project" value="InterPro"/>
</dbReference>
<organism evidence="2 3">
    <name type="scientific">Colletotrichum karsti</name>
    <dbReference type="NCBI Taxonomy" id="1095194"/>
    <lineage>
        <taxon>Eukaryota</taxon>
        <taxon>Fungi</taxon>
        <taxon>Dikarya</taxon>
        <taxon>Ascomycota</taxon>
        <taxon>Pezizomycotina</taxon>
        <taxon>Sordariomycetes</taxon>
        <taxon>Hypocreomycetidae</taxon>
        <taxon>Glomerellales</taxon>
        <taxon>Glomerellaceae</taxon>
        <taxon>Colletotrichum</taxon>
        <taxon>Colletotrichum boninense species complex</taxon>
    </lineage>
</organism>
<proteinExistence type="predicted"/>
<accession>A0A9P6IB38</accession>
<keyword evidence="3" id="KW-1185">Reference proteome</keyword>
<dbReference type="GO" id="GO:0055088">
    <property type="term" value="P:lipid homeostasis"/>
    <property type="evidence" value="ECO:0007669"/>
    <property type="project" value="TreeGrafter"/>
</dbReference>
<evidence type="ECO:0000313" key="3">
    <source>
        <dbReference type="Proteomes" id="UP000781932"/>
    </source>
</evidence>
<dbReference type="Pfam" id="PF22924">
    <property type="entry name" value="ACOX_C_alpha1"/>
    <property type="match status" value="1"/>
</dbReference>
<dbReference type="PANTHER" id="PTHR10909">
    <property type="entry name" value="ELECTRON TRANSPORT OXIDOREDUCTASE"/>
    <property type="match status" value="1"/>
</dbReference>
<dbReference type="AlphaFoldDB" id="A0A9P6IB38"/>
<dbReference type="SUPFAM" id="SSF56645">
    <property type="entry name" value="Acyl-CoA dehydrogenase NM domain-like"/>
    <property type="match status" value="1"/>
</dbReference>
<dbReference type="InterPro" id="IPR012258">
    <property type="entry name" value="Acyl-CoA_oxidase"/>
</dbReference>
<dbReference type="InterPro" id="IPR009100">
    <property type="entry name" value="AcylCoA_DH/oxidase_NM_dom_sf"/>
</dbReference>
<name>A0A9P6IB38_9PEZI</name>
<dbReference type="Gene3D" id="1.20.140.10">
    <property type="entry name" value="Butyryl-CoA Dehydrogenase, subunit A, domain 3"/>
    <property type="match status" value="1"/>
</dbReference>